<reference evidence="2" key="2">
    <citation type="journal article" date="2015" name="Data Brief">
        <title>Shoot transcriptome of the giant reed, Arundo donax.</title>
        <authorList>
            <person name="Barrero R.A."/>
            <person name="Guerrero F.D."/>
            <person name="Moolhuijzen P."/>
            <person name="Goolsby J.A."/>
            <person name="Tidwell J."/>
            <person name="Bellgard S.E."/>
            <person name="Bellgard M.I."/>
        </authorList>
    </citation>
    <scope>NUCLEOTIDE SEQUENCE</scope>
    <source>
        <tissue evidence="2">Shoot tissue taken approximately 20 cm above the soil surface</tissue>
    </source>
</reference>
<evidence type="ECO:0000256" key="1">
    <source>
        <dbReference type="SAM" id="Phobius"/>
    </source>
</evidence>
<reference evidence="2" key="1">
    <citation type="submission" date="2014-09" db="EMBL/GenBank/DDBJ databases">
        <authorList>
            <person name="Magalhaes I.L.F."/>
            <person name="Oliveira U."/>
            <person name="Santos F.R."/>
            <person name="Vidigal T.H.D.A."/>
            <person name="Brescovit A.D."/>
            <person name="Santos A.J."/>
        </authorList>
    </citation>
    <scope>NUCLEOTIDE SEQUENCE</scope>
    <source>
        <tissue evidence="2">Shoot tissue taken approximately 20 cm above the soil surface</tissue>
    </source>
</reference>
<evidence type="ECO:0000313" key="2">
    <source>
        <dbReference type="EMBL" id="JAD83173.1"/>
    </source>
</evidence>
<accession>A0A0A9D924</accession>
<organism evidence="2">
    <name type="scientific">Arundo donax</name>
    <name type="common">Giant reed</name>
    <name type="synonym">Donax arundinaceus</name>
    <dbReference type="NCBI Taxonomy" id="35708"/>
    <lineage>
        <taxon>Eukaryota</taxon>
        <taxon>Viridiplantae</taxon>
        <taxon>Streptophyta</taxon>
        <taxon>Embryophyta</taxon>
        <taxon>Tracheophyta</taxon>
        <taxon>Spermatophyta</taxon>
        <taxon>Magnoliopsida</taxon>
        <taxon>Liliopsida</taxon>
        <taxon>Poales</taxon>
        <taxon>Poaceae</taxon>
        <taxon>PACMAD clade</taxon>
        <taxon>Arundinoideae</taxon>
        <taxon>Arundineae</taxon>
        <taxon>Arundo</taxon>
    </lineage>
</organism>
<dbReference type="AlphaFoldDB" id="A0A0A9D924"/>
<keyword evidence="1" id="KW-1133">Transmembrane helix</keyword>
<keyword evidence="1" id="KW-0472">Membrane</keyword>
<name>A0A0A9D924_ARUDO</name>
<sequence length="35" mass="4057">MSFISRLPKLVCLRLKGFIVVVVPFFLSPSLCWFL</sequence>
<dbReference type="EMBL" id="GBRH01214722">
    <property type="protein sequence ID" value="JAD83173.1"/>
    <property type="molecule type" value="Transcribed_RNA"/>
</dbReference>
<proteinExistence type="predicted"/>
<feature type="transmembrane region" description="Helical" evidence="1">
    <location>
        <begin position="15"/>
        <end position="34"/>
    </location>
</feature>
<keyword evidence="1" id="KW-0812">Transmembrane</keyword>
<protein>
    <submittedName>
        <fullName evidence="2">Uncharacterized protein</fullName>
    </submittedName>
</protein>